<reference evidence="2 3" key="1">
    <citation type="submission" date="2018-03" db="EMBL/GenBank/DDBJ databases">
        <title>The ancient ancestry and fast evolution of plastids.</title>
        <authorList>
            <person name="Moore K.R."/>
            <person name="Magnabosco C."/>
            <person name="Momper L."/>
            <person name="Gold D.A."/>
            <person name="Bosak T."/>
            <person name="Fournier G.P."/>
        </authorList>
    </citation>
    <scope>NUCLEOTIDE SEQUENCE [LARGE SCALE GENOMIC DNA]</scope>
    <source>
        <strain evidence="2 3">CCALA 016</strain>
    </source>
</reference>
<dbReference type="Pfam" id="PF22560">
    <property type="entry name" value="GMT-wHTH"/>
    <property type="match status" value="1"/>
</dbReference>
<comment type="caution">
    <text evidence="2">The sequence shown here is derived from an EMBL/GenBank/DDBJ whole genome shotgun (WGS) entry which is preliminary data.</text>
</comment>
<dbReference type="NCBIfam" id="TIGR04474">
    <property type="entry name" value="tcm_partner"/>
    <property type="match status" value="1"/>
</dbReference>
<evidence type="ECO:0000259" key="1">
    <source>
        <dbReference type="Pfam" id="PF22560"/>
    </source>
</evidence>
<proteinExistence type="predicted"/>
<dbReference type="RefSeq" id="WP_106457601.1">
    <property type="nucleotide sequence ID" value="NZ_PXOH01000015.1"/>
</dbReference>
<dbReference type="Proteomes" id="UP000239001">
    <property type="component" value="Unassembled WGS sequence"/>
</dbReference>
<sequence length="428" mass="50476">MRRQNIAWSADGSVIPEAEPHTKAKHYIIETYVVNLIHTLYGKSRHGVTNFTFIDGFCGGGLYKDPQEKDMWYGSPVKIIQAVREGYKKSRRNYPLNVQFIFIDNQKEHLDYLKNHAMPRAGLDELCDGVVHTFTDEFGTRTEKCEFIQGEFEELIDLCILKADLFKGHAFFLLDPWGWTDVSMESIRKIHSLTKSEILYTFMIDFIARFITERDTNLQKAFRDILEADGYYDLKKITDLGSTSVQCYLRNESMRLFREKGKFKKAFTFSMVPRGDTRPLYYLIHLSKSLTALQVIKDSFWQNNNSFYQYHFEIYGYTFRTTDFYEENQLSLEFDITENNYNYSIKKLHQQLANLIYSQEEITFLNLCERTMELNPANRKQYVELINILRMEGDIEVIRNDKLLNGKKPDLQKNDLIKQPSTKQLRLF</sequence>
<feature type="domain" description="GMT-like wHTH" evidence="1">
    <location>
        <begin position="316"/>
        <end position="401"/>
    </location>
</feature>
<dbReference type="EMBL" id="PXOH01000015">
    <property type="protein sequence ID" value="PSF36206.1"/>
    <property type="molecule type" value="Genomic_DNA"/>
</dbReference>
<dbReference type="InterPro" id="IPR054339">
    <property type="entry name" value="GMT_wHTH"/>
</dbReference>
<name>A0A2T1LWD6_9CHRO</name>
<evidence type="ECO:0000313" key="3">
    <source>
        <dbReference type="Proteomes" id="UP000239001"/>
    </source>
</evidence>
<reference evidence="2 3" key="2">
    <citation type="submission" date="2018-03" db="EMBL/GenBank/DDBJ databases">
        <authorList>
            <person name="Keele B.F."/>
        </authorList>
    </citation>
    <scope>NUCLEOTIDE SEQUENCE [LARGE SCALE GENOMIC DNA]</scope>
    <source>
        <strain evidence="2 3">CCALA 016</strain>
    </source>
</reference>
<accession>A0A2T1LWD6</accession>
<dbReference type="AlphaFoldDB" id="A0A2T1LWD6"/>
<protein>
    <recommendedName>
        <fullName evidence="1">GMT-like wHTH domain-containing protein</fullName>
    </recommendedName>
</protein>
<dbReference type="InterPro" id="IPR031009">
    <property type="entry name" value="Tcm_partner"/>
</dbReference>
<evidence type="ECO:0000313" key="2">
    <source>
        <dbReference type="EMBL" id="PSF36206.1"/>
    </source>
</evidence>
<organism evidence="2 3">
    <name type="scientific">Aphanothece hegewaldii CCALA 016</name>
    <dbReference type="NCBI Taxonomy" id="2107694"/>
    <lineage>
        <taxon>Bacteria</taxon>
        <taxon>Bacillati</taxon>
        <taxon>Cyanobacteriota</taxon>
        <taxon>Cyanophyceae</taxon>
        <taxon>Oscillatoriophycideae</taxon>
        <taxon>Chroococcales</taxon>
        <taxon>Aphanothecaceae</taxon>
        <taxon>Aphanothece</taxon>
    </lineage>
</organism>
<gene>
    <name evidence="2" type="ORF">C7H19_14525</name>
</gene>
<dbReference type="OrthoDB" id="6802137at2"/>
<keyword evidence="3" id="KW-1185">Reference proteome</keyword>